<dbReference type="Pfam" id="PF04784">
    <property type="entry name" value="DUF547"/>
    <property type="match status" value="1"/>
</dbReference>
<reference evidence="3 4" key="1">
    <citation type="submission" date="2024-01" db="EMBL/GenBank/DDBJ databases">
        <title>The complete chloroplast genome sequence of Lithospermum erythrorhizon: insights into the phylogenetic relationship among Boraginaceae species and the maternal lineages of purple gromwells.</title>
        <authorList>
            <person name="Okada T."/>
            <person name="Watanabe K."/>
        </authorList>
    </citation>
    <scope>NUCLEOTIDE SEQUENCE [LARGE SCALE GENOMIC DNA]</scope>
</reference>
<dbReference type="PANTHER" id="PTHR23054:SF26">
    <property type="entry name" value="ELECTRON TRANSPORTER"/>
    <property type="match status" value="1"/>
</dbReference>
<protein>
    <recommendedName>
        <fullName evidence="2">DUF547 domain-containing protein</fullName>
    </recommendedName>
</protein>
<dbReference type="EMBL" id="BAABME010028999">
    <property type="protein sequence ID" value="GAA0183060.1"/>
    <property type="molecule type" value="Genomic_DNA"/>
</dbReference>
<sequence>MVRCMAAVYYWLCSNASSSPQNLSSQSTNNDLPPREGISEGMDWLKKCTVEISWISTDKKKCARASSAISNYKILVEQLERVNICKMEKNTQIAFWINMYNSLVMHAHLAYGLPQNSLRRLSLFHKAAYNVGGHIISASAIEQSIFCLHTPRAGKWLETIISTAMKKRSRDERQIITSSFGLEDPEPLVCFALCSGAISDPMVNLSHFHL</sequence>
<dbReference type="AlphaFoldDB" id="A0AAV3RR47"/>
<evidence type="ECO:0000256" key="1">
    <source>
        <dbReference type="SAM" id="MobiDB-lite"/>
    </source>
</evidence>
<evidence type="ECO:0000313" key="3">
    <source>
        <dbReference type="EMBL" id="GAA0183060.1"/>
    </source>
</evidence>
<evidence type="ECO:0000259" key="2">
    <source>
        <dbReference type="Pfam" id="PF04784"/>
    </source>
</evidence>
<dbReference type="InterPro" id="IPR006869">
    <property type="entry name" value="DUF547"/>
</dbReference>
<organism evidence="3 4">
    <name type="scientific">Lithospermum erythrorhizon</name>
    <name type="common">Purple gromwell</name>
    <name type="synonym">Lithospermum officinale var. erythrorhizon</name>
    <dbReference type="NCBI Taxonomy" id="34254"/>
    <lineage>
        <taxon>Eukaryota</taxon>
        <taxon>Viridiplantae</taxon>
        <taxon>Streptophyta</taxon>
        <taxon>Embryophyta</taxon>
        <taxon>Tracheophyta</taxon>
        <taxon>Spermatophyta</taxon>
        <taxon>Magnoliopsida</taxon>
        <taxon>eudicotyledons</taxon>
        <taxon>Gunneridae</taxon>
        <taxon>Pentapetalae</taxon>
        <taxon>asterids</taxon>
        <taxon>lamiids</taxon>
        <taxon>Boraginales</taxon>
        <taxon>Boraginaceae</taxon>
        <taxon>Boraginoideae</taxon>
        <taxon>Lithospermeae</taxon>
        <taxon>Lithospermum</taxon>
    </lineage>
</organism>
<comment type="caution">
    <text evidence="3">The sequence shown here is derived from an EMBL/GenBank/DDBJ whole genome shotgun (WGS) entry which is preliminary data.</text>
</comment>
<feature type="domain" description="DUF547" evidence="2">
    <location>
        <begin position="86"/>
        <end position="204"/>
    </location>
</feature>
<dbReference type="Proteomes" id="UP001454036">
    <property type="component" value="Unassembled WGS sequence"/>
</dbReference>
<feature type="compositionally biased region" description="Low complexity" evidence="1">
    <location>
        <begin position="17"/>
        <end position="30"/>
    </location>
</feature>
<accession>A0AAV3RR47</accession>
<keyword evidence="4" id="KW-1185">Reference proteome</keyword>
<evidence type="ECO:0000313" key="4">
    <source>
        <dbReference type="Proteomes" id="UP001454036"/>
    </source>
</evidence>
<name>A0AAV3RR47_LITER</name>
<gene>
    <name evidence="3" type="ORF">LIER_42334</name>
</gene>
<dbReference type="PANTHER" id="PTHR23054">
    <property type="entry name" value="TERNARY COMPLEX FACTOR MIP1, LEUCINE-ZIPPER-RELATED"/>
    <property type="match status" value="1"/>
</dbReference>
<feature type="region of interest" description="Disordered" evidence="1">
    <location>
        <begin position="17"/>
        <end position="38"/>
    </location>
</feature>
<proteinExistence type="predicted"/>